<dbReference type="OrthoDB" id="2017544at2759"/>
<evidence type="ECO:0000259" key="2">
    <source>
        <dbReference type="Pfam" id="PF01709"/>
    </source>
</evidence>
<dbReference type="Proteomes" id="UP000002729">
    <property type="component" value="Unassembled WGS sequence"/>
</dbReference>
<evidence type="ECO:0000256" key="1">
    <source>
        <dbReference type="ARBA" id="ARBA00008724"/>
    </source>
</evidence>
<dbReference type="InterPro" id="IPR029072">
    <property type="entry name" value="YebC-like"/>
</dbReference>
<feature type="domain" description="TACO1/YebC-like second and third" evidence="2">
    <location>
        <begin position="92"/>
        <end position="260"/>
    </location>
</feature>
<reference evidence="4 5" key="1">
    <citation type="journal article" date="2011" name="Proc. Natl. Acad. Sci. U.S.A.">
        <title>Niche of harmful alga Aureococcus anophagefferens revealed through ecogenomics.</title>
        <authorList>
            <person name="Gobler C.J."/>
            <person name="Berry D.L."/>
            <person name="Dyhrman S.T."/>
            <person name="Wilhelm S.W."/>
            <person name="Salamov A."/>
            <person name="Lobanov A.V."/>
            <person name="Zhang Y."/>
            <person name="Collier J.L."/>
            <person name="Wurch L.L."/>
            <person name="Kustka A.B."/>
            <person name="Dill B.D."/>
            <person name="Shah M."/>
            <person name="VerBerkmoes N.C."/>
            <person name="Kuo A."/>
            <person name="Terry A."/>
            <person name="Pangilinan J."/>
            <person name="Lindquist E.A."/>
            <person name="Lucas S."/>
            <person name="Paulsen I.T."/>
            <person name="Hattenrath-Lehmann T.K."/>
            <person name="Talmage S.C."/>
            <person name="Walker E.A."/>
            <person name="Koch F."/>
            <person name="Burson A.M."/>
            <person name="Marcoval M.A."/>
            <person name="Tang Y.Z."/>
            <person name="Lecleir G.R."/>
            <person name="Coyne K.J."/>
            <person name="Berg G.M."/>
            <person name="Bertrand E.M."/>
            <person name="Saito M.A."/>
            <person name="Gladyshev V.N."/>
            <person name="Grigoriev I.V."/>
        </authorList>
    </citation>
    <scope>NUCLEOTIDE SEQUENCE [LARGE SCALE GENOMIC DNA]</scope>
    <source>
        <strain evidence="5">CCMP 1984</strain>
    </source>
</reference>
<protein>
    <recommendedName>
        <fullName evidence="6">Transcriptional regulator</fullName>
    </recommendedName>
</protein>
<evidence type="ECO:0000313" key="5">
    <source>
        <dbReference type="Proteomes" id="UP000002729"/>
    </source>
</evidence>
<dbReference type="Pfam" id="PF20772">
    <property type="entry name" value="TACO1_YebC_N"/>
    <property type="match status" value="1"/>
</dbReference>
<keyword evidence="5" id="KW-1185">Reference proteome</keyword>
<dbReference type="RefSeq" id="XP_009032985.1">
    <property type="nucleotide sequence ID" value="XM_009034737.1"/>
</dbReference>
<dbReference type="Gene3D" id="1.10.10.200">
    <property type="match status" value="1"/>
</dbReference>
<dbReference type="GeneID" id="20222631"/>
<dbReference type="AlphaFoldDB" id="F0XZ25"/>
<proteinExistence type="inferred from homology"/>
<dbReference type="PANTHER" id="PTHR12532:SF0">
    <property type="entry name" value="TRANSLATIONAL ACTIVATOR OF CYTOCHROME C OXIDASE 1"/>
    <property type="match status" value="1"/>
</dbReference>
<dbReference type="InterPro" id="IPR002876">
    <property type="entry name" value="Transcrip_reg_TACO1-like"/>
</dbReference>
<dbReference type="eggNOG" id="KOG2972">
    <property type="taxonomic scope" value="Eukaryota"/>
</dbReference>
<dbReference type="InterPro" id="IPR048300">
    <property type="entry name" value="TACO1_YebC-like_2nd/3rd_dom"/>
</dbReference>
<organism evidence="5">
    <name type="scientific">Aureococcus anophagefferens</name>
    <name type="common">Harmful bloom alga</name>
    <dbReference type="NCBI Taxonomy" id="44056"/>
    <lineage>
        <taxon>Eukaryota</taxon>
        <taxon>Sar</taxon>
        <taxon>Stramenopiles</taxon>
        <taxon>Ochrophyta</taxon>
        <taxon>Pelagophyceae</taxon>
        <taxon>Pelagomonadales</taxon>
        <taxon>Pelagomonadaceae</taxon>
        <taxon>Aureococcus</taxon>
    </lineage>
</organism>
<dbReference type="GO" id="GO:0005737">
    <property type="term" value="C:cytoplasm"/>
    <property type="evidence" value="ECO:0007669"/>
    <property type="project" value="UniProtKB-ARBA"/>
</dbReference>
<dbReference type="EMBL" id="GL833121">
    <property type="protein sequence ID" value="EGB11866.1"/>
    <property type="molecule type" value="Genomic_DNA"/>
</dbReference>
<dbReference type="InParanoid" id="F0XZ25"/>
<dbReference type="KEGG" id="aaf:AURANDRAFT_58621"/>
<name>F0XZ25_AURAN</name>
<evidence type="ECO:0000313" key="4">
    <source>
        <dbReference type="EMBL" id="EGB11866.1"/>
    </source>
</evidence>
<dbReference type="HAMAP" id="MF_00693">
    <property type="entry name" value="Transcrip_reg_TACO1"/>
    <property type="match status" value="1"/>
</dbReference>
<sequence length="265" mass="27264">MRRAGQRRHFAGHSKWANIRKKKGGLDAARGDLFAKLSRNVEVASRVAKGDRSSIGLASAISRAKDQRLPKKTLEAAIARGAEGKAAGADVEQLTYEGTLPGGVGVVVDALTDNKNRTANDVRSIFKKHGGALGARNSVAWAWARVGELRVEAAARDGDGAPAAALDAAAYEALFDAALEAGADDVDDFSPGGAEVLVRSDPASAAAVRDALAAAGLHVAATELVWRPATDVDVGDADAVGGALLALEDHPDVAAVFSNAKFPDA</sequence>
<dbReference type="Pfam" id="PF01709">
    <property type="entry name" value="Transcrip_reg"/>
    <property type="match status" value="1"/>
</dbReference>
<evidence type="ECO:0000259" key="3">
    <source>
        <dbReference type="Pfam" id="PF20772"/>
    </source>
</evidence>
<comment type="similarity">
    <text evidence="1">Belongs to the TACO1 family.</text>
</comment>
<dbReference type="Gene3D" id="3.30.70.980">
    <property type="match status" value="2"/>
</dbReference>
<feature type="domain" description="TACO1/YebC-like N-terminal" evidence="3">
    <location>
        <begin position="14"/>
        <end position="83"/>
    </location>
</feature>
<dbReference type="InterPro" id="IPR049083">
    <property type="entry name" value="TACO1_YebC_N"/>
</dbReference>
<dbReference type="PANTHER" id="PTHR12532">
    <property type="entry name" value="TRANSLATIONAL ACTIVATOR OF CYTOCHROME C OXIDASE 1"/>
    <property type="match status" value="1"/>
</dbReference>
<evidence type="ECO:0008006" key="6">
    <source>
        <dbReference type="Google" id="ProtNLM"/>
    </source>
</evidence>
<dbReference type="InterPro" id="IPR017856">
    <property type="entry name" value="Integrase-like_N"/>
</dbReference>
<accession>F0XZ25</accession>
<dbReference type="InterPro" id="IPR026564">
    <property type="entry name" value="Transcrip_reg_TACO1-like_dom3"/>
</dbReference>
<dbReference type="OMA" id="NFDIPDE"/>
<dbReference type="SUPFAM" id="SSF75625">
    <property type="entry name" value="YebC-like"/>
    <property type="match status" value="1"/>
</dbReference>
<gene>
    <name evidence="4" type="ORF">AURANDRAFT_58621</name>
</gene>